<feature type="compositionally biased region" description="Polar residues" evidence="1">
    <location>
        <begin position="67"/>
        <end position="76"/>
    </location>
</feature>
<gene>
    <name evidence="2" type="ORF">OUZ56_023279</name>
</gene>
<accession>A0ABR0AYT2</accession>
<keyword evidence="3" id="KW-1185">Reference proteome</keyword>
<feature type="region of interest" description="Disordered" evidence="1">
    <location>
        <begin position="1"/>
        <end position="76"/>
    </location>
</feature>
<comment type="caution">
    <text evidence="2">The sequence shown here is derived from an EMBL/GenBank/DDBJ whole genome shotgun (WGS) entry which is preliminary data.</text>
</comment>
<name>A0ABR0AYT2_9CRUS</name>
<dbReference type="EMBL" id="JAOYFB010000039">
    <property type="protein sequence ID" value="KAK4030291.1"/>
    <property type="molecule type" value="Genomic_DNA"/>
</dbReference>
<proteinExistence type="predicted"/>
<protein>
    <submittedName>
        <fullName evidence="2">Uncharacterized protein</fullName>
    </submittedName>
</protein>
<dbReference type="Proteomes" id="UP001234178">
    <property type="component" value="Unassembled WGS sequence"/>
</dbReference>
<evidence type="ECO:0000313" key="2">
    <source>
        <dbReference type="EMBL" id="KAK4030291.1"/>
    </source>
</evidence>
<sequence>MTANGGNPMPLSAPPNSEKTHSMPRLRAVGSRTQILAAARVSRDSQTGRSRPSNSQKLEMSSDPVASRSNRSSFSTPVCDNVQIPGKYCALNSELDSAVRFKCGERPECIEGAQQLQLVDVASRLFL</sequence>
<organism evidence="2 3">
    <name type="scientific">Daphnia magna</name>
    <dbReference type="NCBI Taxonomy" id="35525"/>
    <lineage>
        <taxon>Eukaryota</taxon>
        <taxon>Metazoa</taxon>
        <taxon>Ecdysozoa</taxon>
        <taxon>Arthropoda</taxon>
        <taxon>Crustacea</taxon>
        <taxon>Branchiopoda</taxon>
        <taxon>Diplostraca</taxon>
        <taxon>Cladocera</taxon>
        <taxon>Anomopoda</taxon>
        <taxon>Daphniidae</taxon>
        <taxon>Daphnia</taxon>
    </lineage>
</organism>
<evidence type="ECO:0000313" key="3">
    <source>
        <dbReference type="Proteomes" id="UP001234178"/>
    </source>
</evidence>
<reference evidence="2 3" key="1">
    <citation type="journal article" date="2023" name="Nucleic Acids Res.">
        <title>The hologenome of Daphnia magna reveals possible DNA methylation and microbiome-mediated evolution of the host genome.</title>
        <authorList>
            <person name="Chaturvedi A."/>
            <person name="Li X."/>
            <person name="Dhandapani V."/>
            <person name="Marshall H."/>
            <person name="Kissane S."/>
            <person name="Cuenca-Cambronero M."/>
            <person name="Asole G."/>
            <person name="Calvet F."/>
            <person name="Ruiz-Romero M."/>
            <person name="Marangio P."/>
            <person name="Guigo R."/>
            <person name="Rago D."/>
            <person name="Mirbahai L."/>
            <person name="Eastwood N."/>
            <person name="Colbourne J.K."/>
            <person name="Zhou J."/>
            <person name="Mallon E."/>
            <person name="Orsini L."/>
        </authorList>
    </citation>
    <scope>NUCLEOTIDE SEQUENCE [LARGE SCALE GENOMIC DNA]</scope>
    <source>
        <strain evidence="2">LRV0_1</strain>
    </source>
</reference>
<evidence type="ECO:0000256" key="1">
    <source>
        <dbReference type="SAM" id="MobiDB-lite"/>
    </source>
</evidence>
<feature type="compositionally biased region" description="Polar residues" evidence="1">
    <location>
        <begin position="44"/>
        <end position="59"/>
    </location>
</feature>